<gene>
    <name evidence="1" type="ORF">CGOC_LOCUS11987</name>
</gene>
<reference evidence="1 2" key="1">
    <citation type="submission" date="2018-11" db="EMBL/GenBank/DDBJ databases">
        <authorList>
            <consortium name="Pathogen Informatics"/>
        </authorList>
    </citation>
    <scope>NUCLEOTIDE SEQUENCE [LARGE SCALE GENOMIC DNA]</scope>
</reference>
<evidence type="ECO:0000313" key="2">
    <source>
        <dbReference type="Proteomes" id="UP000271889"/>
    </source>
</evidence>
<name>A0A3P7MQI1_CYLGO</name>
<evidence type="ECO:0000313" key="1">
    <source>
        <dbReference type="EMBL" id="VDN31995.1"/>
    </source>
</evidence>
<keyword evidence="2" id="KW-1185">Reference proteome</keyword>
<accession>A0A3P7MQI1</accession>
<organism evidence="1 2">
    <name type="scientific">Cylicostephanus goldi</name>
    <name type="common">Nematode worm</name>
    <dbReference type="NCBI Taxonomy" id="71465"/>
    <lineage>
        <taxon>Eukaryota</taxon>
        <taxon>Metazoa</taxon>
        <taxon>Ecdysozoa</taxon>
        <taxon>Nematoda</taxon>
        <taxon>Chromadorea</taxon>
        <taxon>Rhabditida</taxon>
        <taxon>Rhabditina</taxon>
        <taxon>Rhabditomorpha</taxon>
        <taxon>Strongyloidea</taxon>
        <taxon>Strongylidae</taxon>
        <taxon>Cylicostephanus</taxon>
    </lineage>
</organism>
<dbReference type="EMBL" id="UYRV01119922">
    <property type="protein sequence ID" value="VDN31995.1"/>
    <property type="molecule type" value="Genomic_DNA"/>
</dbReference>
<sequence>METEDIEDDPGDGVIIMERGRGTEKVTTVIITKGDEVEEVEIVAHRATIVVLMFRSLDDGFDPFEPFEGPVRLPSSYLNKKEGDSSNAIHSEQANGSSEKLENAAKSWEKYVATESEFATPSYDGTIAGVDVSGDLPGKTVFAAKSTYDFTANGRNSSFVAWKELFVIIRLHLRVVSQNSSFLKQYFHLSVKRRRWRI</sequence>
<dbReference type="Proteomes" id="UP000271889">
    <property type="component" value="Unassembled WGS sequence"/>
</dbReference>
<dbReference type="OrthoDB" id="5867974at2759"/>
<dbReference type="AlphaFoldDB" id="A0A3P7MQI1"/>
<proteinExistence type="predicted"/>
<protein>
    <submittedName>
        <fullName evidence="1">Uncharacterized protein</fullName>
    </submittedName>
</protein>